<sequence>MEEKTYKLMGSTGALNIVFGIVSIIAGVAAGVLLIVSGAKLLGGRKKILF</sequence>
<feature type="transmembrane region" description="Helical" evidence="1">
    <location>
        <begin position="14"/>
        <end position="36"/>
    </location>
</feature>
<dbReference type="RefSeq" id="WP_167562745.1">
    <property type="nucleotide sequence ID" value="NZ_FQXK01000030.1"/>
</dbReference>
<dbReference type="GeneID" id="89510853"/>
<gene>
    <name evidence="2" type="ORF">SAMN02745229_03127</name>
</gene>
<evidence type="ECO:0000313" key="3">
    <source>
        <dbReference type="Proteomes" id="UP000184278"/>
    </source>
</evidence>
<dbReference type="AlphaFoldDB" id="A0A1M6BCG2"/>
<evidence type="ECO:0000256" key="1">
    <source>
        <dbReference type="SAM" id="Phobius"/>
    </source>
</evidence>
<protein>
    <submittedName>
        <fullName evidence="2">Uncharacterized protein</fullName>
    </submittedName>
</protein>
<evidence type="ECO:0000313" key="2">
    <source>
        <dbReference type="EMBL" id="SHI46409.1"/>
    </source>
</evidence>
<keyword evidence="1" id="KW-0472">Membrane</keyword>
<dbReference type="Proteomes" id="UP000184278">
    <property type="component" value="Unassembled WGS sequence"/>
</dbReference>
<keyword evidence="3" id="KW-1185">Reference proteome</keyword>
<reference evidence="3" key="1">
    <citation type="submission" date="2016-11" db="EMBL/GenBank/DDBJ databases">
        <authorList>
            <person name="Varghese N."/>
            <person name="Submissions S."/>
        </authorList>
    </citation>
    <scope>NUCLEOTIDE SEQUENCE [LARGE SCALE GENOMIC DNA]</scope>
    <source>
        <strain evidence="3">DSM 3071</strain>
    </source>
</reference>
<accession>A0A1M6BCG2</accession>
<dbReference type="EMBL" id="FQXK01000030">
    <property type="protein sequence ID" value="SHI46409.1"/>
    <property type="molecule type" value="Genomic_DNA"/>
</dbReference>
<proteinExistence type="predicted"/>
<name>A0A1M6BCG2_BUTFI</name>
<keyword evidence="1" id="KW-1133">Transmembrane helix</keyword>
<dbReference type="STRING" id="1121131.SAMN02745229_03127"/>
<organism evidence="2 3">
    <name type="scientific">Butyrivibrio fibrisolvens DSM 3071</name>
    <dbReference type="NCBI Taxonomy" id="1121131"/>
    <lineage>
        <taxon>Bacteria</taxon>
        <taxon>Bacillati</taxon>
        <taxon>Bacillota</taxon>
        <taxon>Clostridia</taxon>
        <taxon>Lachnospirales</taxon>
        <taxon>Lachnospiraceae</taxon>
        <taxon>Butyrivibrio</taxon>
    </lineage>
</organism>
<keyword evidence="1" id="KW-0812">Transmembrane</keyword>